<gene>
    <name evidence="1" type="ordered locus">CA2559_01885</name>
</gene>
<dbReference type="OrthoDB" id="9856997at2"/>
<evidence type="ECO:0000313" key="2">
    <source>
        <dbReference type="Proteomes" id="UP000002297"/>
    </source>
</evidence>
<name>A3U5E9_CROAH</name>
<dbReference type="GeneID" id="89452174"/>
<dbReference type="HOGENOM" id="CLU_1515435_0_0_10"/>
<dbReference type="AlphaFoldDB" id="A3U5E9"/>
<keyword evidence="2" id="KW-1185">Reference proteome</keyword>
<reference evidence="1 2" key="1">
    <citation type="journal article" date="2010" name="J. Bacteriol.">
        <title>The complete genome sequence of Croceibacter atlanticus HTCC2559T.</title>
        <authorList>
            <person name="Oh H.M."/>
            <person name="Kang I."/>
            <person name="Ferriera S."/>
            <person name="Giovannoni S.J."/>
            <person name="Cho J.C."/>
        </authorList>
    </citation>
    <scope>NUCLEOTIDE SEQUENCE [LARGE SCALE GENOMIC DNA]</scope>
    <source>
        <strain evidence="2">ATCC BAA-628 / HTCC2559 / KCTC 12090</strain>
    </source>
</reference>
<dbReference type="EMBL" id="CP002046">
    <property type="protein sequence ID" value="EAP87466.1"/>
    <property type="molecule type" value="Genomic_DNA"/>
</dbReference>
<organism evidence="1 2">
    <name type="scientific">Croceibacter atlanticus (strain ATCC BAA-628 / JCM 21780 / CIP 108009 / IAM 15332 / KCTC 12090 / HTCC2559)</name>
    <dbReference type="NCBI Taxonomy" id="216432"/>
    <lineage>
        <taxon>Bacteria</taxon>
        <taxon>Pseudomonadati</taxon>
        <taxon>Bacteroidota</taxon>
        <taxon>Flavobacteriia</taxon>
        <taxon>Flavobacteriales</taxon>
        <taxon>Flavobacteriaceae</taxon>
        <taxon>Croceibacter</taxon>
    </lineage>
</organism>
<sequence length="177" mass="20402">MDELNTKMNDEIRVRGQIIALSLKLEDILTKIIYSTFKPICENEEVLNLYLEEFILPIAFGKKISLFKQVLKTEKYQTKIKLYLESNSSITKNRNISTAKELTNFLDLNLSETLKTRNLIAHGLNVNDLVAEEVDLDNGNIIFANKLKSEILNKNSLKDFSENTLLISFIILMINRF</sequence>
<accession>A3U5E9</accession>
<evidence type="ECO:0008006" key="3">
    <source>
        <dbReference type="Google" id="ProtNLM"/>
    </source>
</evidence>
<dbReference type="KEGG" id="cat:CA2559_01885"/>
<dbReference type="RefSeq" id="WP_013186144.1">
    <property type="nucleotide sequence ID" value="NC_014230.1"/>
</dbReference>
<protein>
    <recommendedName>
        <fullName evidence="3">RiboL-PSP-HEPN domain-containing protein</fullName>
    </recommendedName>
</protein>
<evidence type="ECO:0000313" key="1">
    <source>
        <dbReference type="EMBL" id="EAP87466.1"/>
    </source>
</evidence>
<dbReference type="Proteomes" id="UP000002297">
    <property type="component" value="Chromosome"/>
</dbReference>
<proteinExistence type="predicted"/>
<dbReference type="STRING" id="216432.CA2559_01885"/>